<keyword evidence="3 8" id="KW-0349">Heme</keyword>
<evidence type="ECO:0000256" key="4">
    <source>
        <dbReference type="ARBA" id="ARBA00022723"/>
    </source>
</evidence>
<dbReference type="EMBL" id="JAFNAA010000009">
    <property type="protein sequence ID" value="MBO1108546.1"/>
    <property type="molecule type" value="Genomic_DNA"/>
</dbReference>
<keyword evidence="10" id="KW-0732">Signal</keyword>
<dbReference type="GO" id="GO:0042597">
    <property type="term" value="C:periplasmic space"/>
    <property type="evidence" value="ECO:0007669"/>
    <property type="project" value="UniProtKB-SubCell"/>
</dbReference>
<evidence type="ECO:0000313" key="12">
    <source>
        <dbReference type="Proteomes" id="UP000664658"/>
    </source>
</evidence>
<dbReference type="KEGG" id="pshi:SAMEA2665130_2941"/>
<dbReference type="PANTHER" id="PTHR33751">
    <property type="entry name" value="CBB3-TYPE CYTOCHROME C OXIDASE SUBUNIT FIXP"/>
    <property type="match status" value="1"/>
</dbReference>
<dbReference type="PIRSF" id="PIRSF000005">
    <property type="entry name" value="Cytochrome_c4"/>
    <property type="match status" value="1"/>
</dbReference>
<sequence length="208" mass="21807">MKKFALVISMMLGVSGVAQAQGNAEAGKKIAAAVCVACHNADGNSTIPVNPKLAGQHNKYLLKQLKEFKLAADSGGKQGRANAIMQGQVAALSEQDMQDLAAWFSEQVSAPAYTDKASVELGKQLYMAGDKQRGIPACVACHGPRGNGTGLSGFPKISGQHADYISAQLTAFRAGQRQNDPNLMMRQVAAHLTDAEIKALAGYVGGLH</sequence>
<comment type="PTM">
    <text evidence="8">Binds 2 heme c groups covalently per subunit.</text>
</comment>
<dbReference type="PROSITE" id="PS51007">
    <property type="entry name" value="CYTC"/>
    <property type="match status" value="2"/>
</dbReference>
<dbReference type="GO" id="GO:0005506">
    <property type="term" value="F:iron ion binding"/>
    <property type="evidence" value="ECO:0007669"/>
    <property type="project" value="InterPro"/>
</dbReference>
<dbReference type="SUPFAM" id="SSF46626">
    <property type="entry name" value="Cytochrome c"/>
    <property type="match status" value="2"/>
</dbReference>
<feature type="binding site" description="covalent" evidence="8">
    <location>
        <position position="35"/>
    </location>
    <ligand>
        <name>heme c</name>
        <dbReference type="ChEBI" id="CHEBI:61717"/>
        <label>1</label>
    </ligand>
</feature>
<evidence type="ECO:0000256" key="9">
    <source>
        <dbReference type="PIRSR" id="PIRSR000005-2"/>
    </source>
</evidence>
<feature type="binding site" description="covalent" evidence="8">
    <location>
        <position position="38"/>
    </location>
    <ligand>
        <name>heme c</name>
        <dbReference type="ChEBI" id="CHEBI:61717"/>
        <label>1</label>
    </ligand>
</feature>
<evidence type="ECO:0000256" key="3">
    <source>
        <dbReference type="ARBA" id="ARBA00022617"/>
    </source>
</evidence>
<evidence type="ECO:0000256" key="5">
    <source>
        <dbReference type="ARBA" id="ARBA00022764"/>
    </source>
</evidence>
<protein>
    <submittedName>
        <fullName evidence="11">Cytochrome c4</fullName>
    </submittedName>
</protein>
<dbReference type="Proteomes" id="UP000664658">
    <property type="component" value="Unassembled WGS sequence"/>
</dbReference>
<keyword evidence="2" id="KW-0813">Transport</keyword>
<accession>A0A379CSG1</accession>
<comment type="caution">
    <text evidence="11">The sequence shown here is derived from an EMBL/GenBank/DDBJ whole genome shotgun (WGS) entry which is preliminary data.</text>
</comment>
<feature type="binding site" description="axial binding residue" evidence="9">
    <location>
        <position position="185"/>
    </location>
    <ligand>
        <name>heme c</name>
        <dbReference type="ChEBI" id="CHEBI:61717"/>
        <label>2</label>
    </ligand>
    <ligandPart>
        <name>Fe</name>
        <dbReference type="ChEBI" id="CHEBI:18248"/>
    </ligandPart>
</feature>
<keyword evidence="7 9" id="KW-0408">Iron</keyword>
<dbReference type="Gene3D" id="1.10.760.10">
    <property type="entry name" value="Cytochrome c-like domain"/>
    <property type="match status" value="2"/>
</dbReference>
<evidence type="ECO:0000256" key="8">
    <source>
        <dbReference type="PIRSR" id="PIRSR000005-1"/>
    </source>
</evidence>
<organism evidence="11 12">
    <name type="scientific">Plesiomonas shigelloides</name>
    <name type="common">Aeromonas shigelloides</name>
    <dbReference type="NCBI Taxonomy" id="703"/>
    <lineage>
        <taxon>Bacteria</taxon>
        <taxon>Pseudomonadati</taxon>
        <taxon>Pseudomonadota</taxon>
        <taxon>Gammaproteobacteria</taxon>
        <taxon>Enterobacterales</taxon>
        <taxon>Enterobacteriaceae</taxon>
        <taxon>Plesiomonas</taxon>
    </lineage>
</organism>
<dbReference type="InterPro" id="IPR036909">
    <property type="entry name" value="Cyt_c-like_dom_sf"/>
</dbReference>
<dbReference type="GO" id="GO:0020037">
    <property type="term" value="F:heme binding"/>
    <property type="evidence" value="ECO:0007669"/>
    <property type="project" value="InterPro"/>
</dbReference>
<keyword evidence="4 9" id="KW-0479">Metal-binding</keyword>
<feature type="signal peptide" evidence="10">
    <location>
        <begin position="1"/>
        <end position="20"/>
    </location>
</feature>
<dbReference type="Pfam" id="PF00034">
    <property type="entry name" value="Cytochrom_C"/>
    <property type="match status" value="2"/>
</dbReference>
<feature type="binding site" description="axial binding residue" evidence="9">
    <location>
        <position position="39"/>
    </location>
    <ligand>
        <name>heme c</name>
        <dbReference type="ChEBI" id="CHEBI:61717"/>
        <label>1</label>
    </ligand>
    <ligandPart>
        <name>Fe</name>
        <dbReference type="ChEBI" id="CHEBI:18248"/>
    </ligandPart>
</feature>
<dbReference type="InterPro" id="IPR009056">
    <property type="entry name" value="Cyt_c-like_dom"/>
</dbReference>
<dbReference type="InterPro" id="IPR050597">
    <property type="entry name" value="Cytochrome_c_Oxidase_Subunit"/>
</dbReference>
<feature type="binding site" description="axial binding residue" evidence="9">
    <location>
        <position position="85"/>
    </location>
    <ligand>
        <name>heme c</name>
        <dbReference type="ChEBI" id="CHEBI:61717"/>
        <label>1</label>
    </ligand>
    <ligandPart>
        <name>Fe</name>
        <dbReference type="ChEBI" id="CHEBI:18248"/>
    </ligandPart>
</feature>
<evidence type="ECO:0000256" key="2">
    <source>
        <dbReference type="ARBA" id="ARBA00022448"/>
    </source>
</evidence>
<dbReference type="AlphaFoldDB" id="A0A379CSG1"/>
<evidence type="ECO:0000256" key="10">
    <source>
        <dbReference type="SAM" id="SignalP"/>
    </source>
</evidence>
<feature type="binding site" description="axial binding residue" evidence="9">
    <location>
        <position position="142"/>
    </location>
    <ligand>
        <name>heme c</name>
        <dbReference type="ChEBI" id="CHEBI:61717"/>
        <label>2</label>
    </ligand>
    <ligandPart>
        <name>Fe</name>
        <dbReference type="ChEBI" id="CHEBI:18248"/>
    </ligandPart>
</feature>
<feature type="binding site" description="covalent" evidence="8">
    <location>
        <position position="141"/>
    </location>
    <ligand>
        <name>heme c</name>
        <dbReference type="ChEBI" id="CHEBI:61717"/>
        <label>2</label>
    </ligand>
</feature>
<reference evidence="11" key="1">
    <citation type="submission" date="2021-03" db="EMBL/GenBank/DDBJ databases">
        <title>Plesiomonas shigelloides zfcc0051, isolated from zebrafish feces.</title>
        <authorList>
            <person name="Vanderhoek Z."/>
            <person name="Gaulke C."/>
        </authorList>
    </citation>
    <scope>NUCLEOTIDE SEQUENCE</scope>
    <source>
        <strain evidence="11">Zfcc0051</strain>
    </source>
</reference>
<comment type="subcellular location">
    <subcellularLocation>
        <location evidence="1">Periplasm</location>
    </subcellularLocation>
</comment>
<dbReference type="InterPro" id="IPR024167">
    <property type="entry name" value="Cytochrome_c4-like"/>
</dbReference>
<proteinExistence type="predicted"/>
<evidence type="ECO:0000256" key="1">
    <source>
        <dbReference type="ARBA" id="ARBA00004418"/>
    </source>
</evidence>
<name>A0A379CSG1_PLESH</name>
<dbReference type="RefSeq" id="WP_010864958.1">
    <property type="nucleotide sequence ID" value="NZ_CP050969.1"/>
</dbReference>
<keyword evidence="5" id="KW-0574">Periplasm</keyword>
<keyword evidence="6" id="KW-0249">Electron transport</keyword>
<evidence type="ECO:0000256" key="7">
    <source>
        <dbReference type="ARBA" id="ARBA00023004"/>
    </source>
</evidence>
<gene>
    <name evidence="11" type="ORF">J2R62_09955</name>
</gene>
<feature type="chain" id="PRO_5041072935" evidence="10">
    <location>
        <begin position="21"/>
        <end position="208"/>
    </location>
</feature>
<dbReference type="PANTHER" id="PTHR33751:SF9">
    <property type="entry name" value="CYTOCHROME C4"/>
    <property type="match status" value="1"/>
</dbReference>
<feature type="binding site" description="covalent" evidence="8">
    <location>
        <position position="138"/>
    </location>
    <ligand>
        <name>heme c</name>
        <dbReference type="ChEBI" id="CHEBI:61717"/>
        <label>2</label>
    </ligand>
</feature>
<evidence type="ECO:0000256" key="6">
    <source>
        <dbReference type="ARBA" id="ARBA00022982"/>
    </source>
</evidence>
<dbReference type="GO" id="GO:0009055">
    <property type="term" value="F:electron transfer activity"/>
    <property type="evidence" value="ECO:0007669"/>
    <property type="project" value="InterPro"/>
</dbReference>
<evidence type="ECO:0000313" key="11">
    <source>
        <dbReference type="EMBL" id="MBO1108546.1"/>
    </source>
</evidence>